<evidence type="ECO:0000313" key="1">
    <source>
        <dbReference type="EMBL" id="KFG42123.1"/>
    </source>
</evidence>
<dbReference type="VEuPathDB" id="ToxoDB:TGP89_228145"/>
<comment type="caution">
    <text evidence="1">The sequence shown here is derived from an EMBL/GenBank/DDBJ whole genome shotgun (WGS) entry which is preliminary data.</text>
</comment>
<dbReference type="Proteomes" id="UP000028828">
    <property type="component" value="Unassembled WGS sequence"/>
</dbReference>
<organism evidence="1 2">
    <name type="scientific">Toxoplasma gondii p89</name>
    <dbReference type="NCBI Taxonomy" id="943119"/>
    <lineage>
        <taxon>Eukaryota</taxon>
        <taxon>Sar</taxon>
        <taxon>Alveolata</taxon>
        <taxon>Apicomplexa</taxon>
        <taxon>Conoidasida</taxon>
        <taxon>Coccidia</taxon>
        <taxon>Eucoccidiorida</taxon>
        <taxon>Eimeriorina</taxon>
        <taxon>Sarcocystidae</taxon>
        <taxon>Toxoplasma</taxon>
    </lineage>
</organism>
<reference evidence="1 2" key="1">
    <citation type="submission" date="2014-03" db="EMBL/GenBank/DDBJ databases">
        <authorList>
            <person name="Sibley D."/>
            <person name="Venepally P."/>
            <person name="Karamycheva S."/>
            <person name="Hadjithomas M."/>
            <person name="Khan A."/>
            <person name="Brunk B."/>
            <person name="Roos D."/>
            <person name="Caler E."/>
            <person name="Lorenzi H."/>
        </authorList>
    </citation>
    <scope>NUCLEOTIDE SEQUENCE [LARGE SCALE GENOMIC DNA]</scope>
    <source>
        <strain evidence="2">p89</strain>
    </source>
</reference>
<accession>A0A086KCK5</accession>
<proteinExistence type="predicted"/>
<gene>
    <name evidence="1" type="ORF">TGP89_228145</name>
</gene>
<sequence>MGCIRVSIHECEVSVEDNHLDIKGHLLREAVGCVEVTIKSLARTTRSGAAGVSAEVYLPHVATLMLRRHANFHLHPATRNISGGFGHARMPSTIGSCENTNTNLVFTLVDSVSRDTATAETKHPGHPYRHHSREPHAYSYFKNTLLWSQTLIPGVIAC</sequence>
<evidence type="ECO:0000313" key="2">
    <source>
        <dbReference type="Proteomes" id="UP000028828"/>
    </source>
</evidence>
<protein>
    <submittedName>
        <fullName evidence="1">Uncharacterized protein</fullName>
    </submittedName>
</protein>
<dbReference type="EMBL" id="AEYI02001048">
    <property type="protein sequence ID" value="KFG42123.1"/>
    <property type="molecule type" value="Genomic_DNA"/>
</dbReference>
<name>A0A086KCK5_TOXGO</name>
<dbReference type="AlphaFoldDB" id="A0A086KCK5"/>